<sequence>MILTGTDRPIIKSFHELLKQTAGSDEVSEQVLYDVGYSLFYQRNHIQNENKRVLKGNGVLHRRTAEAEEQNAELKEAHEYFLRILGEDRIKIQTLLADKIILEDRNKKLSKLYNELHLKWCETCDELYEVQQERDALKNKLSERASNE</sequence>
<dbReference type="OrthoDB" id="9912360at2"/>
<comment type="caution">
    <text evidence="1">The sequence shown here is derived from an EMBL/GenBank/DDBJ whole genome shotgun (WGS) entry which is preliminary data.</text>
</comment>
<dbReference type="STRING" id="824.CGRAC_1553"/>
<organism evidence="1 2">
    <name type="scientific">Campylobacter gracilis RM3268</name>
    <dbReference type="NCBI Taxonomy" id="553220"/>
    <lineage>
        <taxon>Bacteria</taxon>
        <taxon>Pseudomonadati</taxon>
        <taxon>Campylobacterota</taxon>
        <taxon>Epsilonproteobacteria</taxon>
        <taxon>Campylobacterales</taxon>
        <taxon>Campylobacteraceae</taxon>
        <taxon>Campylobacter</taxon>
    </lineage>
</organism>
<evidence type="ECO:0000313" key="2">
    <source>
        <dbReference type="Proteomes" id="UP000005709"/>
    </source>
</evidence>
<protein>
    <submittedName>
        <fullName evidence="1">Uncharacterized protein</fullName>
    </submittedName>
</protein>
<accession>C8PLT3</accession>
<gene>
    <name evidence="1" type="ORF">CAMGR0001_2094</name>
</gene>
<keyword evidence="2" id="KW-1185">Reference proteome</keyword>
<dbReference type="AlphaFoldDB" id="C8PLT3"/>
<name>C8PLT3_9BACT</name>
<evidence type="ECO:0000313" key="1">
    <source>
        <dbReference type="EMBL" id="EEV16395.1"/>
    </source>
</evidence>
<dbReference type="eggNOG" id="ENOG5032QER">
    <property type="taxonomic scope" value="Bacteria"/>
</dbReference>
<dbReference type="RefSeq" id="WP_005873371.1">
    <property type="nucleotide sequence ID" value="NZ_ACYG01000032.1"/>
</dbReference>
<dbReference type="Proteomes" id="UP000005709">
    <property type="component" value="Unassembled WGS sequence"/>
</dbReference>
<dbReference type="EMBL" id="ACYG01000032">
    <property type="protein sequence ID" value="EEV16395.1"/>
    <property type="molecule type" value="Genomic_DNA"/>
</dbReference>
<proteinExistence type="predicted"/>
<reference evidence="1 2" key="1">
    <citation type="submission" date="2009-07" db="EMBL/GenBank/DDBJ databases">
        <authorList>
            <person name="Madupu R."/>
            <person name="Sebastian Y."/>
            <person name="Durkin A.S."/>
            <person name="Torralba M."/>
            <person name="Methe B."/>
            <person name="Sutton G.G."/>
            <person name="Strausberg R.L."/>
            <person name="Nelson K.E."/>
        </authorList>
    </citation>
    <scope>NUCLEOTIDE SEQUENCE [LARGE SCALE GENOMIC DNA]</scope>
    <source>
        <strain evidence="1 2">RM3268</strain>
    </source>
</reference>